<dbReference type="Gene3D" id="1.10.287.470">
    <property type="entry name" value="Helix hairpin bin"/>
    <property type="match status" value="1"/>
</dbReference>
<accession>A0A0A7PH74</accession>
<evidence type="ECO:0000256" key="1">
    <source>
        <dbReference type="ARBA" id="ARBA00004377"/>
    </source>
</evidence>
<dbReference type="InterPro" id="IPR050739">
    <property type="entry name" value="MFP"/>
</dbReference>
<dbReference type="KEGG" id="sphk:SKP52_08270"/>
<evidence type="ECO:0000313" key="13">
    <source>
        <dbReference type="EMBL" id="AJA08573.1"/>
    </source>
</evidence>
<evidence type="ECO:0000256" key="5">
    <source>
        <dbReference type="ARBA" id="ARBA00022519"/>
    </source>
</evidence>
<feature type="domain" description="AprE-like beta-barrel" evidence="12">
    <location>
        <begin position="337"/>
        <end position="428"/>
    </location>
</feature>
<dbReference type="PANTHER" id="PTHR30386:SF17">
    <property type="entry name" value="ALKALINE PROTEASE SECRETION PROTEIN APRE"/>
    <property type="match status" value="1"/>
</dbReference>
<dbReference type="RefSeq" id="WP_228383867.1">
    <property type="nucleotide sequence ID" value="NZ_CP009122.1"/>
</dbReference>
<dbReference type="GO" id="GO:0005886">
    <property type="term" value="C:plasma membrane"/>
    <property type="evidence" value="ECO:0007669"/>
    <property type="project" value="UniProtKB-SubCell"/>
</dbReference>
<dbReference type="InterPro" id="IPR058781">
    <property type="entry name" value="HH_AprE-like"/>
</dbReference>
<keyword evidence="5 9" id="KW-0997">Cell inner membrane</keyword>
<comment type="similarity">
    <text evidence="2 9">Belongs to the membrane fusion protein (MFP) (TC 8.A.1) family.</text>
</comment>
<evidence type="ECO:0000256" key="8">
    <source>
        <dbReference type="ARBA" id="ARBA00023136"/>
    </source>
</evidence>
<dbReference type="Pfam" id="PF25994">
    <property type="entry name" value="HH_AprE"/>
    <property type="match status" value="1"/>
</dbReference>
<gene>
    <name evidence="13" type="ORF">SKP52_08270</name>
</gene>
<keyword evidence="14" id="KW-1185">Reference proteome</keyword>
<keyword evidence="7 9" id="KW-1133">Transmembrane helix</keyword>
<comment type="subcellular location">
    <subcellularLocation>
        <location evidence="1 9">Cell inner membrane</location>
        <topology evidence="1 9">Single-pass membrane protein</topology>
    </subcellularLocation>
</comment>
<keyword evidence="4 9" id="KW-1003">Cell membrane</keyword>
<feature type="region of interest" description="Disordered" evidence="10">
    <location>
        <begin position="1"/>
        <end position="23"/>
    </location>
</feature>
<evidence type="ECO:0000313" key="14">
    <source>
        <dbReference type="Proteomes" id="UP000030907"/>
    </source>
</evidence>
<evidence type="ECO:0000256" key="2">
    <source>
        <dbReference type="ARBA" id="ARBA00009477"/>
    </source>
</evidence>
<dbReference type="GO" id="GO:0015031">
    <property type="term" value="P:protein transport"/>
    <property type="evidence" value="ECO:0007669"/>
    <property type="project" value="InterPro"/>
</dbReference>
<name>A0A0A7PH74_9SPHN</name>
<evidence type="ECO:0000256" key="4">
    <source>
        <dbReference type="ARBA" id="ARBA00022475"/>
    </source>
</evidence>
<dbReference type="AlphaFoldDB" id="A0A0A7PH74"/>
<proteinExistence type="inferred from homology"/>
<evidence type="ECO:0000259" key="12">
    <source>
        <dbReference type="Pfam" id="PF26002"/>
    </source>
</evidence>
<protein>
    <recommendedName>
        <fullName evidence="9">Membrane fusion protein (MFP) family protein</fullName>
    </recommendedName>
</protein>
<dbReference type="EMBL" id="CP009122">
    <property type="protein sequence ID" value="AJA08573.1"/>
    <property type="molecule type" value="Genomic_DNA"/>
</dbReference>
<dbReference type="NCBIfam" id="TIGR01843">
    <property type="entry name" value="type_I_hlyD"/>
    <property type="match status" value="1"/>
</dbReference>
<dbReference type="Pfam" id="PF26002">
    <property type="entry name" value="Beta-barrel_AprE"/>
    <property type="match status" value="1"/>
</dbReference>
<feature type="domain" description="AprE-like long alpha-helical hairpin" evidence="11">
    <location>
        <begin position="108"/>
        <end position="295"/>
    </location>
</feature>
<evidence type="ECO:0000256" key="3">
    <source>
        <dbReference type="ARBA" id="ARBA00022448"/>
    </source>
</evidence>
<dbReference type="HOGENOM" id="CLU_023976_1_1_5"/>
<dbReference type="Gene3D" id="2.40.50.100">
    <property type="match status" value="2"/>
</dbReference>
<evidence type="ECO:0000256" key="10">
    <source>
        <dbReference type="SAM" id="MobiDB-lite"/>
    </source>
</evidence>
<dbReference type="PRINTS" id="PR01490">
    <property type="entry name" value="RTXTOXIND"/>
</dbReference>
<keyword evidence="8 9" id="KW-0472">Membrane</keyword>
<evidence type="ECO:0000256" key="6">
    <source>
        <dbReference type="ARBA" id="ARBA00022692"/>
    </source>
</evidence>
<dbReference type="PANTHER" id="PTHR30386">
    <property type="entry name" value="MEMBRANE FUSION SUBUNIT OF EMRAB-TOLC MULTIDRUG EFFLUX PUMP"/>
    <property type="match status" value="1"/>
</dbReference>
<dbReference type="InterPro" id="IPR010129">
    <property type="entry name" value="T1SS_HlyD"/>
</dbReference>
<keyword evidence="6 9" id="KW-0812">Transmembrane</keyword>
<sequence length="453" mass="49657">MTDMTWKPPIGGDRPSGHDSVDRPHRELRIGGLIVAFFFVGMLGWASLTPLDAGAYAPGVIAVSGSRQAVQHREGGIVTELHVVEGQTVKKGEQLLTISASELVAAERGLTGEVIALLAQRARLVAELGGLRSVAEPAEFTLLAPENRELAVEALRGQRQLFEARRNSVHTQRNVLRQRMRQHSEQINGYSYQMNSNKVQQQLIGDELQGLRTLLPKGFVSINRVRSMERSAAELDGSYGAYRADIARSSEAIGEAQMQMVGIDKQMLEEVAAQKQEAQVRLDELQPKLIAVREQLARSTVRAPAEGRVVGLKVFTVGGVVAAGDTLMEIVPQDRALVIDGKASPTDADDLAPGMKTQIRFTALQERNLPILVGQISKISADSFEDERSGIRYFKIELVVPPSELAKLKQVRQDGGLRAGLPVDIMIPLRKRTALSYLIEPLTQTLWMAGREN</sequence>
<reference evidence="13 14" key="1">
    <citation type="journal article" date="2015" name="Int. J. Syst. Evol. Microbiol.">
        <title>Description of Sphingopyxis fribergensis sp. nov. - a soil bacterium with the ability to degrade styrene and phenylacetic acid.</title>
        <authorList>
            <person name="Oelschlagel M."/>
            <person name="Ruckert C."/>
            <person name="Kalinowski J."/>
            <person name="Schmidt G."/>
            <person name="Schlomann M."/>
            <person name="Tischler D."/>
        </authorList>
    </citation>
    <scope>NUCLEOTIDE SEQUENCE [LARGE SCALE GENOMIC DNA]</scope>
    <source>
        <strain evidence="13 14">Kp5.2</strain>
    </source>
</reference>
<evidence type="ECO:0000256" key="7">
    <source>
        <dbReference type="ARBA" id="ARBA00022989"/>
    </source>
</evidence>
<feature type="transmembrane region" description="Helical" evidence="9">
    <location>
        <begin position="30"/>
        <end position="48"/>
    </location>
</feature>
<keyword evidence="3 9" id="KW-0813">Transport</keyword>
<evidence type="ECO:0000256" key="9">
    <source>
        <dbReference type="RuleBase" id="RU365093"/>
    </source>
</evidence>
<organism evidence="13 14">
    <name type="scientific">Sphingopyxis fribergensis</name>
    <dbReference type="NCBI Taxonomy" id="1515612"/>
    <lineage>
        <taxon>Bacteria</taxon>
        <taxon>Pseudomonadati</taxon>
        <taxon>Pseudomonadota</taxon>
        <taxon>Alphaproteobacteria</taxon>
        <taxon>Sphingomonadales</taxon>
        <taxon>Sphingomonadaceae</taxon>
        <taxon>Sphingopyxis</taxon>
    </lineage>
</organism>
<dbReference type="Proteomes" id="UP000030907">
    <property type="component" value="Chromosome"/>
</dbReference>
<evidence type="ECO:0000259" key="11">
    <source>
        <dbReference type="Pfam" id="PF25994"/>
    </source>
</evidence>
<dbReference type="InterPro" id="IPR058982">
    <property type="entry name" value="Beta-barrel_AprE"/>
</dbReference>
<dbReference type="STRING" id="1515612.SKP52_08270"/>